<reference evidence="3 4" key="1">
    <citation type="submission" date="2021-02" db="EMBL/GenBank/DDBJ databases">
        <title>Taxonomically Unique Crown Gall-Associated Xanthomonas Stains Have Deficiency in Virulence Repertories.</title>
        <authorList>
            <person name="Mafakheri H."/>
            <person name="Taghavi S.M."/>
            <person name="Dimkic I."/>
            <person name="Nemanja K."/>
            <person name="Osdaghi E."/>
        </authorList>
    </citation>
    <scope>NUCLEOTIDE SEQUENCE [LARGE SCALE GENOMIC DNA]</scope>
    <source>
        <strain evidence="3 4">FX4</strain>
    </source>
</reference>
<proteinExistence type="predicted"/>
<dbReference type="InterPro" id="IPR041464">
    <property type="entry name" value="TubC_N"/>
</dbReference>
<name>A0ABS3B8T9_9XANT</name>
<keyword evidence="4" id="KW-1185">Reference proteome</keyword>
<dbReference type="Proteomes" id="UP000695802">
    <property type="component" value="Unassembled WGS sequence"/>
</dbReference>
<sequence>MKSALALLAEFQALDIRLWVDREQLRYRAPEGRMTPDLLDRLRAHKANLIRCLSAPADSSREQPLLRRAAADTPLRMSYAQERLWFLDKLAGGSPHYNMLFGMRLRGVLDAQAVQAAVMAIVERHHVLRTRYPEIDGTVTPELRPSAELAFSLERAAGADPERLLAEEAAYRFDLAAASPLRVRLLNLDEHDHVLLINMHHILSDGWSLGVFAREFAHGYAAHSRGMAQRGIDEAALQYSDYAHWQRDTLHQEAFARQLDYWRLRLNDLPELLELPLDHPRPPVLGNQGGSVRFEVPAALAERLRTVALVEGATPFMCQLAAFQALLARWSGQDDIAVGSAMSGRTHEALHGLIGLFVNTIVLRSRVAGTHTFRELLREVKQTVLDAQTYQDVPFEQIVDALKVQRSLSHTPLFQTMFLFGRGQSDKAPSWPGMEVSQIQRQANTAKFDLTLSLDESVHGLSGVFEYNAQLFDASTIERLSQLFLQLLYAVVDAPDGPLSEVDLLGEAGRSQLLGYGRGEPARTQDPRPLHAIVAAHALAKPDAVALSDRGGQL</sequence>
<dbReference type="InterPro" id="IPR001242">
    <property type="entry name" value="Condensation_dom"/>
</dbReference>
<dbReference type="RefSeq" id="WP_241093254.1">
    <property type="nucleotide sequence ID" value="NZ_JAFIWB010000054.1"/>
</dbReference>
<dbReference type="CDD" id="cd19531">
    <property type="entry name" value="LCL_NRPS-like"/>
    <property type="match status" value="1"/>
</dbReference>
<dbReference type="Pfam" id="PF00668">
    <property type="entry name" value="Condensation"/>
    <property type="match status" value="1"/>
</dbReference>
<evidence type="ECO:0000259" key="1">
    <source>
        <dbReference type="Pfam" id="PF00668"/>
    </source>
</evidence>
<feature type="domain" description="Condensation" evidence="1">
    <location>
        <begin position="77"/>
        <end position="514"/>
    </location>
</feature>
<dbReference type="Gene3D" id="3.30.559.10">
    <property type="entry name" value="Chloramphenicol acetyltransferase-like domain"/>
    <property type="match status" value="1"/>
</dbReference>
<evidence type="ECO:0008006" key="5">
    <source>
        <dbReference type="Google" id="ProtNLM"/>
    </source>
</evidence>
<evidence type="ECO:0000313" key="3">
    <source>
        <dbReference type="EMBL" id="MBN6104982.1"/>
    </source>
</evidence>
<organism evidence="3 4">
    <name type="scientific">Xanthomonas bonasiae</name>
    <dbReference type="NCBI Taxonomy" id="2810351"/>
    <lineage>
        <taxon>Bacteria</taxon>
        <taxon>Pseudomonadati</taxon>
        <taxon>Pseudomonadota</taxon>
        <taxon>Gammaproteobacteria</taxon>
        <taxon>Lysobacterales</taxon>
        <taxon>Lysobacteraceae</taxon>
        <taxon>Xanthomonas</taxon>
    </lineage>
</organism>
<feature type="domain" description="TubC N-terminal docking" evidence="2">
    <location>
        <begin position="7"/>
        <end position="53"/>
    </location>
</feature>
<dbReference type="Gene3D" id="1.10.10.1830">
    <property type="entry name" value="Non-ribosomal peptide synthase, adenylation domain"/>
    <property type="match status" value="1"/>
</dbReference>
<accession>A0ABS3B8T9</accession>
<dbReference type="PANTHER" id="PTHR45527">
    <property type="entry name" value="NONRIBOSOMAL PEPTIDE SYNTHETASE"/>
    <property type="match status" value="1"/>
</dbReference>
<feature type="non-terminal residue" evidence="3">
    <location>
        <position position="554"/>
    </location>
</feature>
<dbReference type="Pfam" id="PF18563">
    <property type="entry name" value="TubC_N"/>
    <property type="match status" value="1"/>
</dbReference>
<dbReference type="EMBL" id="JAFIWB010000054">
    <property type="protein sequence ID" value="MBN6104982.1"/>
    <property type="molecule type" value="Genomic_DNA"/>
</dbReference>
<evidence type="ECO:0000259" key="2">
    <source>
        <dbReference type="Pfam" id="PF18563"/>
    </source>
</evidence>
<dbReference type="PANTHER" id="PTHR45527:SF1">
    <property type="entry name" value="FATTY ACID SYNTHASE"/>
    <property type="match status" value="1"/>
</dbReference>
<dbReference type="InterPro" id="IPR023213">
    <property type="entry name" value="CAT-like_dom_sf"/>
</dbReference>
<dbReference type="Gene3D" id="3.30.559.30">
    <property type="entry name" value="Nonribosomal peptide synthetase, condensation domain"/>
    <property type="match status" value="1"/>
</dbReference>
<evidence type="ECO:0000313" key="4">
    <source>
        <dbReference type="Proteomes" id="UP000695802"/>
    </source>
</evidence>
<dbReference type="InterPro" id="IPR044894">
    <property type="entry name" value="TubC_N_sf"/>
</dbReference>
<comment type="caution">
    <text evidence="3">The sequence shown here is derived from an EMBL/GenBank/DDBJ whole genome shotgun (WGS) entry which is preliminary data.</text>
</comment>
<protein>
    <recommendedName>
        <fullName evidence="5">Non-ribosomal peptide synthetase</fullName>
    </recommendedName>
</protein>
<gene>
    <name evidence="3" type="ORF">JR064_22795</name>
</gene>
<dbReference type="SUPFAM" id="SSF52777">
    <property type="entry name" value="CoA-dependent acyltransferases"/>
    <property type="match status" value="2"/>
</dbReference>